<dbReference type="Gene3D" id="3.40.1280.10">
    <property type="match status" value="1"/>
</dbReference>
<keyword evidence="8 9" id="KW-0694">RNA-binding</keyword>
<dbReference type="InterPro" id="IPR029026">
    <property type="entry name" value="tRNA_m1G_MTases_N"/>
</dbReference>
<keyword evidence="2 9" id="KW-0690">Ribosome biogenesis</keyword>
<dbReference type="Pfam" id="PF03587">
    <property type="entry name" value="EMG1"/>
    <property type="match status" value="1"/>
</dbReference>
<dbReference type="GO" id="GO:0019843">
    <property type="term" value="F:rRNA binding"/>
    <property type="evidence" value="ECO:0007669"/>
    <property type="project" value="UniProtKB-UniRule"/>
</dbReference>
<dbReference type="HAMAP" id="MF_00554">
    <property type="entry name" value="NEP1"/>
    <property type="match status" value="1"/>
</dbReference>
<dbReference type="EC" id="2.1.1.-" evidence="9"/>
<evidence type="ECO:0000256" key="5">
    <source>
        <dbReference type="ARBA" id="ARBA00022679"/>
    </source>
</evidence>
<evidence type="ECO:0000256" key="2">
    <source>
        <dbReference type="ARBA" id="ARBA00022517"/>
    </source>
</evidence>
<keyword evidence="6 9" id="KW-0949">S-adenosyl-L-methionine</keyword>
<dbReference type="EMBL" id="DRZC01000019">
    <property type="protein sequence ID" value="HHQ80086.1"/>
    <property type="molecule type" value="Genomic_DNA"/>
</dbReference>
<dbReference type="InterPro" id="IPR005304">
    <property type="entry name" value="Rbsml_bgen_MeTrfase_EMG1/NEP1"/>
</dbReference>
<keyword evidence="7 9" id="KW-0699">rRNA-binding</keyword>
<evidence type="ECO:0000256" key="1">
    <source>
        <dbReference type="ARBA" id="ARBA00008115"/>
    </source>
</evidence>
<comment type="function">
    <text evidence="9">Methyltransferase involved in ribosomal biogenesis. Specifically catalyzes the N1-methylation of the pseudouridine corresponding to position 914 in M.jannaschii 16S rRNA.</text>
</comment>
<name>A0A7J3ZIY5_9CREN</name>
<dbReference type="PANTHER" id="PTHR12636">
    <property type="entry name" value="NEP1/MRA1"/>
    <property type="match status" value="1"/>
</dbReference>
<evidence type="ECO:0000256" key="6">
    <source>
        <dbReference type="ARBA" id="ARBA00022691"/>
    </source>
</evidence>
<feature type="site" description="Interaction with substrate rRNA" evidence="9">
    <location>
        <position position="65"/>
    </location>
</feature>
<evidence type="ECO:0000256" key="8">
    <source>
        <dbReference type="ARBA" id="ARBA00022884"/>
    </source>
</evidence>
<evidence type="ECO:0000256" key="7">
    <source>
        <dbReference type="ARBA" id="ARBA00022730"/>
    </source>
</evidence>
<feature type="site" description="Interaction with substrate rRNA" evidence="9">
    <location>
        <position position="109"/>
    </location>
</feature>
<dbReference type="GO" id="GO:0070475">
    <property type="term" value="P:rRNA base methylation"/>
    <property type="evidence" value="ECO:0007669"/>
    <property type="project" value="InterPro"/>
</dbReference>
<comment type="caution">
    <text evidence="10">The sequence shown here is derived from an EMBL/GenBank/DDBJ whole genome shotgun (WGS) entry which is preliminary data.</text>
</comment>
<protein>
    <recommendedName>
        <fullName evidence="9">Ribosomal RNA small subunit methyltransferase Nep1</fullName>
        <ecNumber evidence="9">2.1.1.-</ecNumber>
    </recommendedName>
    <alternativeName>
        <fullName evidence="9">16S rRNA (pseudouridine-N1-)-methyltransferase Nep1</fullName>
    </alternativeName>
</protein>
<evidence type="ECO:0000256" key="9">
    <source>
        <dbReference type="HAMAP-Rule" id="MF_00554"/>
    </source>
</evidence>
<keyword evidence="5 9" id="KW-0808">Transferase</keyword>
<comment type="subunit">
    <text evidence="9">Homodimer.</text>
</comment>
<dbReference type="InterPro" id="IPR029028">
    <property type="entry name" value="Alpha/beta_knot_MTases"/>
</dbReference>
<reference evidence="10" key="1">
    <citation type="journal article" date="2020" name="mSystems">
        <title>Genome- and Community-Level Interaction Insights into Carbon Utilization and Element Cycling Functions of Hydrothermarchaeota in Hydrothermal Sediment.</title>
        <authorList>
            <person name="Zhou Z."/>
            <person name="Liu Y."/>
            <person name="Xu W."/>
            <person name="Pan J."/>
            <person name="Luo Z.H."/>
            <person name="Li M."/>
        </authorList>
    </citation>
    <scope>NUCLEOTIDE SEQUENCE [LARGE SCALE GENOMIC DNA]</scope>
    <source>
        <strain evidence="10">SpSt-1116</strain>
    </source>
</reference>
<proteinExistence type="inferred from homology"/>
<dbReference type="GO" id="GO:0070037">
    <property type="term" value="F:rRNA (pseudouridine) methyltransferase activity"/>
    <property type="evidence" value="ECO:0007669"/>
    <property type="project" value="UniProtKB-UniRule"/>
</dbReference>
<keyword evidence="3 9" id="KW-0698">rRNA processing</keyword>
<gene>
    <name evidence="9" type="primary">nep1</name>
    <name evidence="10" type="ORF">ENM78_01280</name>
</gene>
<comment type="similarity">
    <text evidence="1 9">Belongs to the class IV-like SAM-binding methyltransferase superfamily. RNA methyltransferase NEP1 family.</text>
</comment>
<accession>A0A7J3ZIY5</accession>
<feature type="site" description="Stabilizes Arg-xx" evidence="9">
    <location>
        <position position="67"/>
    </location>
</feature>
<organism evidence="10">
    <name type="scientific">Fervidicoccus fontis</name>
    <dbReference type="NCBI Taxonomy" id="683846"/>
    <lineage>
        <taxon>Archaea</taxon>
        <taxon>Thermoproteota</taxon>
        <taxon>Thermoprotei</taxon>
        <taxon>Fervidicoccales</taxon>
        <taxon>Fervidicoccaceae</taxon>
        <taxon>Fervidicoccus</taxon>
    </lineage>
</organism>
<feature type="binding site" evidence="9">
    <location>
        <position position="183"/>
    </location>
    <ligand>
        <name>S-adenosyl-L-methionine</name>
        <dbReference type="ChEBI" id="CHEBI:59789"/>
    </ligand>
</feature>
<dbReference type="InterPro" id="IPR023503">
    <property type="entry name" value="Ribosome_NEP1_arc"/>
</dbReference>
<feature type="binding site" evidence="9">
    <location>
        <position position="188"/>
    </location>
    <ligand>
        <name>S-adenosyl-L-methionine</name>
        <dbReference type="ChEBI" id="CHEBI:59789"/>
    </ligand>
</feature>
<evidence type="ECO:0000256" key="4">
    <source>
        <dbReference type="ARBA" id="ARBA00022603"/>
    </source>
</evidence>
<evidence type="ECO:0000256" key="3">
    <source>
        <dbReference type="ARBA" id="ARBA00022552"/>
    </source>
</evidence>
<comment type="catalytic activity">
    <reaction evidence="9">
        <text>a pseudouridine in rRNA + S-adenosyl-L-methionine = an N(1)-methylpseudouridine in rRNA + S-adenosyl-L-homocysteine + H(+)</text>
        <dbReference type="Rhea" id="RHEA:46696"/>
        <dbReference type="Rhea" id="RHEA-COMP:11634"/>
        <dbReference type="Rhea" id="RHEA-COMP:13933"/>
        <dbReference type="ChEBI" id="CHEBI:15378"/>
        <dbReference type="ChEBI" id="CHEBI:57856"/>
        <dbReference type="ChEBI" id="CHEBI:59789"/>
        <dbReference type="ChEBI" id="CHEBI:65314"/>
        <dbReference type="ChEBI" id="CHEBI:74890"/>
    </reaction>
</comment>
<dbReference type="PANTHER" id="PTHR12636:SF5">
    <property type="entry name" value="RIBOSOMAL RNA SMALL SUBUNIT METHYLTRANSFERASE NEP1"/>
    <property type="match status" value="1"/>
</dbReference>
<sequence length="227" mass="26027">MAGEPCYLIGLVESSLETLPPELARTRKARALSRRMGVPPQHILLDKSLFYREMKRHGIDEKRGRPDIVFMFLQATQYSVLNRRGMLRVFVHTINNDVIEVNPKARLPKSYYQFVNLLQHLFWKGRVPPTGEPLLEMKRGVSLEEHISAIGVGRVVLLHEQGSRVDCNWLLQKRFPEYAILVGGFPHGDFSERTHKIADYKVSIGVSEPLDAWIVADRIICCLEQLL</sequence>
<keyword evidence="4 9" id="KW-0489">Methyltransferase</keyword>
<evidence type="ECO:0000313" key="10">
    <source>
        <dbReference type="EMBL" id="HHQ80086.1"/>
    </source>
</evidence>
<dbReference type="AlphaFoldDB" id="A0A7J3ZIY5"/>
<feature type="site" description="Interaction with substrate rRNA" evidence="9">
    <location>
        <position position="106"/>
    </location>
</feature>
<feature type="binding site" evidence="9">
    <location>
        <begin position="205"/>
        <end position="210"/>
    </location>
    <ligand>
        <name>S-adenosyl-L-methionine</name>
        <dbReference type="ChEBI" id="CHEBI:59789"/>
    </ligand>
</feature>
<dbReference type="SUPFAM" id="SSF75217">
    <property type="entry name" value="alpha/beta knot"/>
    <property type="match status" value="1"/>
</dbReference>
<comment type="caution">
    <text evidence="9">Lacks conserved residue(s) required for the propagation of feature annotation.</text>
</comment>
<dbReference type="CDD" id="cd18088">
    <property type="entry name" value="Nep1-like"/>
    <property type="match status" value="1"/>
</dbReference>